<dbReference type="EMBL" id="JAGPXF010000008">
    <property type="protein sequence ID" value="KAH7233708.1"/>
    <property type="molecule type" value="Genomic_DNA"/>
</dbReference>
<dbReference type="InterPro" id="IPR000683">
    <property type="entry name" value="Gfo/Idh/MocA-like_OxRdtase_N"/>
</dbReference>
<accession>A0A8K0RM90</accession>
<dbReference type="GO" id="GO:0005737">
    <property type="term" value="C:cytoplasm"/>
    <property type="evidence" value="ECO:0007669"/>
    <property type="project" value="TreeGrafter"/>
</dbReference>
<dbReference type="GO" id="GO:0006740">
    <property type="term" value="P:NADPH regeneration"/>
    <property type="evidence" value="ECO:0007669"/>
    <property type="project" value="TreeGrafter"/>
</dbReference>
<reference evidence="2" key="1">
    <citation type="journal article" date="2021" name="Nat. Commun.">
        <title>Genetic determinants of endophytism in the Arabidopsis root mycobiome.</title>
        <authorList>
            <person name="Mesny F."/>
            <person name="Miyauchi S."/>
            <person name="Thiergart T."/>
            <person name="Pickel B."/>
            <person name="Atanasova L."/>
            <person name="Karlsson M."/>
            <person name="Huettel B."/>
            <person name="Barry K.W."/>
            <person name="Haridas S."/>
            <person name="Chen C."/>
            <person name="Bauer D."/>
            <person name="Andreopoulos W."/>
            <person name="Pangilinan J."/>
            <person name="LaButti K."/>
            <person name="Riley R."/>
            <person name="Lipzen A."/>
            <person name="Clum A."/>
            <person name="Drula E."/>
            <person name="Henrissat B."/>
            <person name="Kohler A."/>
            <person name="Grigoriev I.V."/>
            <person name="Martin F.M."/>
            <person name="Hacquard S."/>
        </authorList>
    </citation>
    <scope>NUCLEOTIDE SEQUENCE</scope>
    <source>
        <strain evidence="2">MPI-SDFR-AT-0068</strain>
    </source>
</reference>
<organism evidence="2 3">
    <name type="scientific">Fusarium tricinctum</name>
    <dbReference type="NCBI Taxonomy" id="61284"/>
    <lineage>
        <taxon>Eukaryota</taxon>
        <taxon>Fungi</taxon>
        <taxon>Dikarya</taxon>
        <taxon>Ascomycota</taxon>
        <taxon>Pezizomycotina</taxon>
        <taxon>Sordariomycetes</taxon>
        <taxon>Hypocreomycetidae</taxon>
        <taxon>Hypocreales</taxon>
        <taxon>Nectriaceae</taxon>
        <taxon>Fusarium</taxon>
        <taxon>Fusarium tricinctum species complex</taxon>
    </lineage>
</organism>
<dbReference type="SUPFAM" id="SSF55347">
    <property type="entry name" value="Glyceraldehyde-3-phosphate dehydrogenase-like, C-terminal domain"/>
    <property type="match status" value="1"/>
</dbReference>
<dbReference type="Gene3D" id="3.30.360.10">
    <property type="entry name" value="Dihydrodipicolinate Reductase, domain 2"/>
    <property type="match status" value="1"/>
</dbReference>
<dbReference type="PANTHER" id="PTHR42840:SF7">
    <property type="entry name" value="BINDING ROSSMANN FOLD OXIDOREDUCTASE, PUTATIVE (AFU_ORTHOLOGUE AFUA_4G10190)-RELATED"/>
    <property type="match status" value="1"/>
</dbReference>
<dbReference type="InterPro" id="IPR036291">
    <property type="entry name" value="NAD(P)-bd_dom_sf"/>
</dbReference>
<dbReference type="OrthoDB" id="64915at2759"/>
<dbReference type="GO" id="GO:0016491">
    <property type="term" value="F:oxidoreductase activity"/>
    <property type="evidence" value="ECO:0007669"/>
    <property type="project" value="TreeGrafter"/>
</dbReference>
<evidence type="ECO:0000313" key="3">
    <source>
        <dbReference type="Proteomes" id="UP000813427"/>
    </source>
</evidence>
<dbReference type="Proteomes" id="UP000813427">
    <property type="component" value="Unassembled WGS sequence"/>
</dbReference>
<dbReference type="GO" id="GO:0000166">
    <property type="term" value="F:nucleotide binding"/>
    <property type="evidence" value="ECO:0007669"/>
    <property type="project" value="InterPro"/>
</dbReference>
<dbReference type="SUPFAM" id="SSF51735">
    <property type="entry name" value="NAD(P)-binding Rossmann-fold domains"/>
    <property type="match status" value="1"/>
</dbReference>
<comment type="caution">
    <text evidence="2">The sequence shown here is derived from an EMBL/GenBank/DDBJ whole genome shotgun (WGS) entry which is preliminary data.</text>
</comment>
<gene>
    <name evidence="2" type="ORF">BKA59DRAFT_488501</name>
</gene>
<keyword evidence="3" id="KW-1185">Reference proteome</keyword>
<dbReference type="Pfam" id="PF01408">
    <property type="entry name" value="GFO_IDH_MocA"/>
    <property type="match status" value="1"/>
</dbReference>
<evidence type="ECO:0000259" key="1">
    <source>
        <dbReference type="Pfam" id="PF01408"/>
    </source>
</evidence>
<dbReference type="Gene3D" id="3.40.50.720">
    <property type="entry name" value="NAD(P)-binding Rossmann-like Domain"/>
    <property type="match status" value="1"/>
</dbReference>
<evidence type="ECO:0000313" key="2">
    <source>
        <dbReference type="EMBL" id="KAH7233708.1"/>
    </source>
</evidence>
<feature type="domain" description="Gfo/Idh/MocA-like oxidoreductase N-terminal" evidence="1">
    <location>
        <begin position="10"/>
        <end position="132"/>
    </location>
</feature>
<proteinExistence type="predicted"/>
<name>A0A8K0RM90_9HYPO</name>
<dbReference type="AlphaFoldDB" id="A0A8K0RM90"/>
<dbReference type="PANTHER" id="PTHR42840">
    <property type="entry name" value="NAD(P)-BINDING ROSSMANN-FOLD SUPERFAMILY PROTEIN-RELATED"/>
    <property type="match status" value="1"/>
</dbReference>
<sequence>MPASLPPRVINVGIIGCGEVSQVVHIPTLVSMSSWFHITYLCDLSAESLRYCAGKLNGDIRTTSDAAELCSSNRVDAVIIATSDEYHASHCILALQHNKSVLVEKPLALTMRDAMAIGQAEEASEGKVMVGYMRRYAAPFEDALREIGGMDKILYARVRDIIGPNSYFVGQSGTFPQKFNDFSDTDIQDKDQRAKEMIHTALHEECGIAVTPESTRTWRLLGSLGSHDLSVMREALGMPQKVIGTSLGYPFWNVLFKYENFTVLYESGLDNVPRFDAHLEVYSSNKTVRVQYDTPFVKGLPVTVHVAENVDGVYKESTIRKTYEDPYTQEMKAFWELAVEGKVAKTTVQDAMQDLELFAILMRYECLLSLDKLLSKC</sequence>
<protein>
    <submittedName>
        <fullName evidence="2">Oxidoreductase family protein</fullName>
    </submittedName>
</protein>